<reference evidence="1 2" key="1">
    <citation type="submission" date="2013-11" db="EMBL/GenBank/DDBJ databases">
        <title>Complete genome sequence of Clostridum sp. M2/40.</title>
        <authorList>
            <person name="Wibberg D."/>
            <person name="Puehler A."/>
            <person name="Schlueter A."/>
        </authorList>
    </citation>
    <scope>NUCLEOTIDE SEQUENCE [LARGE SCALE GENOMIC DNA]</scope>
    <source>
        <strain evidence="2">M2/40</strain>
    </source>
</reference>
<dbReference type="AlphaFoldDB" id="W6RT31"/>
<evidence type="ECO:0000313" key="1">
    <source>
        <dbReference type="EMBL" id="CDM67398.1"/>
    </source>
</evidence>
<proteinExistence type="predicted"/>
<dbReference type="HOGENOM" id="CLU_103638_0_0_9"/>
<protein>
    <recommendedName>
        <fullName evidence="3">SMI1/KNR4 family protein</fullName>
    </recommendedName>
</protein>
<keyword evidence="2" id="KW-1185">Reference proteome</keyword>
<dbReference type="STRING" id="1216932.CM240_0228"/>
<dbReference type="KEGG" id="clt:CM240_0228"/>
<organism evidence="1 2">
    <name type="scientific">Clostridium bornimense</name>
    <dbReference type="NCBI Taxonomy" id="1216932"/>
    <lineage>
        <taxon>Bacteria</taxon>
        <taxon>Bacillati</taxon>
        <taxon>Bacillota</taxon>
        <taxon>Clostridia</taxon>
        <taxon>Eubacteriales</taxon>
        <taxon>Clostridiaceae</taxon>
        <taxon>Clostridium</taxon>
    </lineage>
</organism>
<evidence type="ECO:0000313" key="2">
    <source>
        <dbReference type="Proteomes" id="UP000019426"/>
    </source>
</evidence>
<dbReference type="EMBL" id="HG917868">
    <property type="protein sequence ID" value="CDM67398.1"/>
    <property type="molecule type" value="Genomic_DNA"/>
</dbReference>
<dbReference type="PATRIC" id="fig|1216932.3.peg.209"/>
<accession>W6RT31</accession>
<dbReference type="eggNOG" id="ENOG5032R3K">
    <property type="taxonomic scope" value="Bacteria"/>
</dbReference>
<dbReference type="Proteomes" id="UP000019426">
    <property type="component" value="Chromosome M2/40_rep1"/>
</dbReference>
<name>W6RT31_9CLOT</name>
<dbReference type="OrthoDB" id="1079827at2"/>
<sequence>MKEKLEYLNKYHKNVCLINENVDLLDEIPKKWKSILNKTTLDEKIKDTISIWEENIFPQLSNTINYLKNNLVNIELIKYGERYSLLYSIKSKNNRILYYEGILSNIDINKLKIDWTKVPEAIKRFYENIHNGFFYYASESMGLVPIEGVKYFGEDEWGILDELEEDLGINLETTFATFNSGMGGYVATDLNNCDNDNATVWFTSSQPTYKMNFWDVVDEWIVIGFE</sequence>
<evidence type="ECO:0008006" key="3">
    <source>
        <dbReference type="Google" id="ProtNLM"/>
    </source>
</evidence>
<dbReference type="RefSeq" id="WP_044035858.1">
    <property type="nucleotide sequence ID" value="NZ_HG917868.1"/>
</dbReference>
<gene>
    <name evidence="1" type="ORF">CM240_0228</name>
</gene>